<evidence type="ECO:0000313" key="2">
    <source>
        <dbReference type="EMBL" id="QIN78298.1"/>
    </source>
</evidence>
<dbReference type="AlphaFoldDB" id="A0A6G8PVR7"/>
<accession>A0A6G8PVR7</accession>
<dbReference type="PROSITE" id="PS50075">
    <property type="entry name" value="CARRIER"/>
    <property type="match status" value="1"/>
</dbReference>
<dbReference type="Proteomes" id="UP000502706">
    <property type="component" value="Chromosome"/>
</dbReference>
<reference evidence="2 3" key="1">
    <citation type="submission" date="2019-10" db="EMBL/GenBank/DDBJ databases">
        <title>Rubrobacter sp nov SCSIO 52915 isolated from a deep-sea sediment in the South China Sea.</title>
        <authorList>
            <person name="Chen R.W."/>
        </authorList>
    </citation>
    <scope>NUCLEOTIDE SEQUENCE [LARGE SCALE GENOMIC DNA]</scope>
    <source>
        <strain evidence="2 3">SCSIO 52915</strain>
    </source>
</reference>
<dbReference type="KEGG" id="rmar:GBA65_06975"/>
<dbReference type="InterPro" id="IPR036736">
    <property type="entry name" value="ACP-like_sf"/>
</dbReference>
<evidence type="ECO:0000313" key="3">
    <source>
        <dbReference type="Proteomes" id="UP000502706"/>
    </source>
</evidence>
<organism evidence="2 3">
    <name type="scientific">Rubrobacter marinus</name>
    <dbReference type="NCBI Taxonomy" id="2653852"/>
    <lineage>
        <taxon>Bacteria</taxon>
        <taxon>Bacillati</taxon>
        <taxon>Actinomycetota</taxon>
        <taxon>Rubrobacteria</taxon>
        <taxon>Rubrobacterales</taxon>
        <taxon>Rubrobacteraceae</taxon>
        <taxon>Rubrobacter</taxon>
    </lineage>
</organism>
<gene>
    <name evidence="2" type="ORF">GBA65_06975</name>
</gene>
<dbReference type="Gene3D" id="1.10.1200.10">
    <property type="entry name" value="ACP-like"/>
    <property type="match status" value="1"/>
</dbReference>
<name>A0A6G8PVR7_9ACTN</name>
<dbReference type="Pfam" id="PF00550">
    <property type="entry name" value="PP-binding"/>
    <property type="match status" value="1"/>
</dbReference>
<feature type="domain" description="Carrier" evidence="1">
    <location>
        <begin position="10"/>
        <end position="90"/>
    </location>
</feature>
<protein>
    <recommendedName>
        <fullName evidence="1">Carrier domain-containing protein</fullName>
    </recommendedName>
</protein>
<proteinExistence type="predicted"/>
<sequence length="102" mass="11414">MSKKTAMTRDEVRAVLTEVLVEIQDLGGEEVPEIDDQTCPMKDLADFDSLSAMEAVTQLSERLSEKLDPTLFWQKDRTPLSIEEIVDRICRTIGVGEGGSRE</sequence>
<dbReference type="EMBL" id="CP045121">
    <property type="protein sequence ID" value="QIN78298.1"/>
    <property type="molecule type" value="Genomic_DNA"/>
</dbReference>
<dbReference type="InterPro" id="IPR009081">
    <property type="entry name" value="PP-bd_ACP"/>
</dbReference>
<dbReference type="SUPFAM" id="SSF47336">
    <property type="entry name" value="ACP-like"/>
    <property type="match status" value="1"/>
</dbReference>
<evidence type="ECO:0000259" key="1">
    <source>
        <dbReference type="PROSITE" id="PS50075"/>
    </source>
</evidence>
<keyword evidence="3" id="KW-1185">Reference proteome</keyword>